<evidence type="ECO:0000259" key="9">
    <source>
        <dbReference type="SMART" id="SM01074"/>
    </source>
</evidence>
<dbReference type="InterPro" id="IPR049945">
    <property type="entry name" value="AAA_22"/>
</dbReference>
<evidence type="ECO:0000313" key="10">
    <source>
        <dbReference type="EMBL" id="CAA7392667.1"/>
    </source>
</evidence>
<feature type="region of interest" description="Disordered" evidence="8">
    <location>
        <begin position="1"/>
        <end position="75"/>
    </location>
</feature>
<keyword evidence="11" id="KW-1185">Reference proteome</keyword>
<dbReference type="CDD" id="cd00009">
    <property type="entry name" value="AAA"/>
    <property type="match status" value="1"/>
</dbReference>
<dbReference type="InterPro" id="IPR050311">
    <property type="entry name" value="ORC1/CDC6"/>
</dbReference>
<dbReference type="Gene3D" id="1.10.8.60">
    <property type="match status" value="1"/>
</dbReference>
<dbReference type="EMBL" id="LR746266">
    <property type="protein sequence ID" value="CAA7392667.1"/>
    <property type="molecule type" value="Genomic_DNA"/>
</dbReference>
<evidence type="ECO:0000256" key="3">
    <source>
        <dbReference type="ARBA" id="ARBA00022618"/>
    </source>
</evidence>
<keyword evidence="3" id="KW-0132">Cell division</keyword>
<dbReference type="Gene3D" id="1.10.10.10">
    <property type="entry name" value="Winged helix-like DNA-binding domain superfamily/Winged helix DNA-binding domain"/>
    <property type="match status" value="1"/>
</dbReference>
<evidence type="ECO:0000256" key="6">
    <source>
        <dbReference type="ARBA" id="ARBA00023306"/>
    </source>
</evidence>
<dbReference type="GO" id="GO:0003688">
    <property type="term" value="F:DNA replication origin binding"/>
    <property type="evidence" value="ECO:0007669"/>
    <property type="project" value="TreeGrafter"/>
</dbReference>
<dbReference type="SUPFAM" id="SSF52540">
    <property type="entry name" value="P-loop containing nucleoside triphosphate hydrolases"/>
    <property type="match status" value="1"/>
</dbReference>
<keyword evidence="6" id="KW-0131">Cell cycle</keyword>
<dbReference type="FunFam" id="3.40.50.300:FF:000547">
    <property type="entry name" value="Cell division control protein"/>
    <property type="match status" value="1"/>
</dbReference>
<dbReference type="FunFam" id="1.10.8.60:FF:000102">
    <property type="entry name" value="Cell division control protein"/>
    <property type="match status" value="1"/>
</dbReference>
<dbReference type="OrthoDB" id="1926878at2759"/>
<accession>A0A7I8K5M8</accession>
<dbReference type="GO" id="GO:0051301">
    <property type="term" value="P:cell division"/>
    <property type="evidence" value="ECO:0007669"/>
    <property type="project" value="UniProtKB-UniRule"/>
</dbReference>
<dbReference type="PIRSF" id="PIRSF001767">
    <property type="entry name" value="Cdc6"/>
    <property type="match status" value="1"/>
</dbReference>
<keyword evidence="5" id="KW-0539">Nucleus</keyword>
<dbReference type="InterPro" id="IPR015163">
    <property type="entry name" value="Cdc6_C"/>
</dbReference>
<protein>
    <recommendedName>
        <fullName evidence="7">Cell division control protein</fullName>
    </recommendedName>
</protein>
<dbReference type="GO" id="GO:0006270">
    <property type="term" value="P:DNA replication initiation"/>
    <property type="evidence" value="ECO:0007669"/>
    <property type="project" value="UniProtKB-UniRule"/>
</dbReference>
<dbReference type="SUPFAM" id="SSF46785">
    <property type="entry name" value="Winged helix' DNA-binding domain"/>
    <property type="match status" value="1"/>
</dbReference>
<dbReference type="Proteomes" id="UP000663760">
    <property type="component" value="Chromosome 3"/>
</dbReference>
<dbReference type="InterPro" id="IPR036388">
    <property type="entry name" value="WH-like_DNA-bd_sf"/>
</dbReference>
<dbReference type="AlphaFoldDB" id="A0A7I8K5M8"/>
<dbReference type="InterPro" id="IPR054425">
    <property type="entry name" value="Cdc6_ORC1-like_ATPase_lid"/>
</dbReference>
<evidence type="ECO:0000256" key="5">
    <source>
        <dbReference type="ARBA" id="ARBA00023242"/>
    </source>
</evidence>
<evidence type="ECO:0000256" key="7">
    <source>
        <dbReference type="PIRNR" id="PIRNR001767"/>
    </source>
</evidence>
<comment type="similarity">
    <text evidence="2 7">Belongs to the CDC6/cdc18 family.</text>
</comment>
<evidence type="ECO:0000256" key="1">
    <source>
        <dbReference type="ARBA" id="ARBA00004123"/>
    </source>
</evidence>
<name>A0A7I8K5M8_SPIIN</name>
<gene>
    <name evidence="10" type="ORF">SI8410_03003539</name>
</gene>
<dbReference type="GO" id="GO:0016887">
    <property type="term" value="F:ATP hydrolysis activity"/>
    <property type="evidence" value="ECO:0007669"/>
    <property type="project" value="InterPro"/>
</dbReference>
<evidence type="ECO:0000256" key="2">
    <source>
        <dbReference type="ARBA" id="ARBA00006184"/>
    </source>
</evidence>
<dbReference type="InterPro" id="IPR027417">
    <property type="entry name" value="P-loop_NTPase"/>
</dbReference>
<dbReference type="GO" id="GO:0033314">
    <property type="term" value="P:mitotic DNA replication checkpoint signaling"/>
    <property type="evidence" value="ECO:0007669"/>
    <property type="project" value="TreeGrafter"/>
</dbReference>
<dbReference type="InterPro" id="IPR016314">
    <property type="entry name" value="Cdc6/18"/>
</dbReference>
<evidence type="ECO:0000313" key="11">
    <source>
        <dbReference type="Proteomes" id="UP000663760"/>
    </source>
</evidence>
<dbReference type="Pfam" id="PF09079">
    <property type="entry name" value="WHD_Cdc6"/>
    <property type="match status" value="1"/>
</dbReference>
<sequence length="503" mass="55911">MAKSPANRQGRKAAVAEPVGDFFNSEETKRRLNATPMPSGKRRRSDEPAPASPASPVSPEKWAPHLRRAASETDANGVIKTTNAVVTCCSPKSPMKRLFAGLSQKNRWNPRDPGQMNAVKEAFHVSSPPATIVCRDSEQMRIFEFCKTCIEQETGGSLYVCGCPGTGKTLSMERVKELLGAWTKEVGFQFPVTLSISCNSLTTTSEIFLKILEKCHLKKVNGASSPLQHLRDSFSQRKEPICERAVLVIMDELDYLITKDRAVLHDLFMLTTYPFSRFILIGIANAIDLADRFLPKLESLNCKPMVVTFRAYNKDQILKILQHRIMAIGYDVFEPLALEFCARKVAAASGDMRRALSVCLSAIEKFETELKCDTTGSKIEMVSFDHMDNALSKAFRAPVVDTIQSLPQHQQIILCALVRLLRSRKTSTVGDLNKSYLEVCRSAQVTAAGMMEFSSMCRVLTDQGLVKLGNSREEKLRTVALAIDGADVAFSLKGIRFFRHCLE</sequence>
<dbReference type="Pfam" id="PF22606">
    <property type="entry name" value="Cdc6-ORC-like_ATPase_lid"/>
    <property type="match status" value="1"/>
</dbReference>
<comment type="subcellular location">
    <subcellularLocation>
        <location evidence="1">Nucleus</location>
    </subcellularLocation>
</comment>
<dbReference type="Pfam" id="PF13401">
    <property type="entry name" value="AAA_22"/>
    <property type="match status" value="1"/>
</dbReference>
<dbReference type="GO" id="GO:0005634">
    <property type="term" value="C:nucleus"/>
    <property type="evidence" value="ECO:0007669"/>
    <property type="project" value="UniProtKB-SubCell"/>
</dbReference>
<dbReference type="Gene3D" id="3.40.50.300">
    <property type="entry name" value="P-loop containing nucleotide triphosphate hydrolases"/>
    <property type="match status" value="1"/>
</dbReference>
<proteinExistence type="inferred from homology"/>
<dbReference type="PANTHER" id="PTHR10763">
    <property type="entry name" value="CELL DIVISION CONTROL PROTEIN 6-RELATED"/>
    <property type="match status" value="1"/>
</dbReference>
<dbReference type="PANTHER" id="PTHR10763:SF26">
    <property type="entry name" value="CELL DIVISION CONTROL PROTEIN 6 HOMOLOG"/>
    <property type="match status" value="1"/>
</dbReference>
<dbReference type="SMART" id="SM01074">
    <property type="entry name" value="Cdc6_C"/>
    <property type="match status" value="1"/>
</dbReference>
<evidence type="ECO:0000256" key="4">
    <source>
        <dbReference type="ARBA" id="ARBA00022705"/>
    </source>
</evidence>
<feature type="compositionally biased region" description="Low complexity" evidence="8">
    <location>
        <begin position="48"/>
        <end position="59"/>
    </location>
</feature>
<dbReference type="CDD" id="cd08768">
    <property type="entry name" value="Cdc6_C"/>
    <property type="match status" value="1"/>
</dbReference>
<dbReference type="InterPro" id="IPR036390">
    <property type="entry name" value="WH_DNA-bd_sf"/>
</dbReference>
<keyword evidence="4" id="KW-0235">DNA replication</keyword>
<feature type="domain" description="Cdc6 C-terminal" evidence="9">
    <location>
        <begin position="414"/>
        <end position="492"/>
    </location>
</feature>
<evidence type="ECO:0000256" key="8">
    <source>
        <dbReference type="SAM" id="MobiDB-lite"/>
    </source>
</evidence>
<reference evidence="10" key="1">
    <citation type="submission" date="2020-02" db="EMBL/GenBank/DDBJ databases">
        <authorList>
            <person name="Scholz U."/>
            <person name="Mascher M."/>
            <person name="Fiebig A."/>
        </authorList>
    </citation>
    <scope>NUCLEOTIDE SEQUENCE</scope>
</reference>
<organism evidence="10 11">
    <name type="scientific">Spirodela intermedia</name>
    <name type="common">Intermediate duckweed</name>
    <dbReference type="NCBI Taxonomy" id="51605"/>
    <lineage>
        <taxon>Eukaryota</taxon>
        <taxon>Viridiplantae</taxon>
        <taxon>Streptophyta</taxon>
        <taxon>Embryophyta</taxon>
        <taxon>Tracheophyta</taxon>
        <taxon>Spermatophyta</taxon>
        <taxon>Magnoliopsida</taxon>
        <taxon>Liliopsida</taxon>
        <taxon>Araceae</taxon>
        <taxon>Lemnoideae</taxon>
        <taxon>Spirodela</taxon>
    </lineage>
</organism>